<organism evidence="1 2">
    <name type="scientific">Nannocystis punicea</name>
    <dbReference type="NCBI Taxonomy" id="2995304"/>
    <lineage>
        <taxon>Bacteria</taxon>
        <taxon>Pseudomonadati</taxon>
        <taxon>Myxococcota</taxon>
        <taxon>Polyangia</taxon>
        <taxon>Nannocystales</taxon>
        <taxon>Nannocystaceae</taxon>
        <taxon>Nannocystis</taxon>
    </lineage>
</organism>
<gene>
    <name evidence="1" type="ORF">O0S08_42040</name>
</gene>
<keyword evidence="2" id="KW-1185">Reference proteome</keyword>
<dbReference type="EMBL" id="CP114040">
    <property type="protein sequence ID" value="WAS92801.1"/>
    <property type="molecule type" value="Genomic_DNA"/>
</dbReference>
<sequence length="44" mass="4665">MFETAAVAEEHAMAGAHEVLDEGLADRSGADDADLHDHAFREVG</sequence>
<accession>A0ABY7H0M2</accession>
<dbReference type="Proteomes" id="UP001164459">
    <property type="component" value="Chromosome"/>
</dbReference>
<reference evidence="1" key="1">
    <citation type="submission" date="2022-11" db="EMBL/GenBank/DDBJ databases">
        <title>Minimal conservation of predation-associated metabolite biosynthetic gene clusters underscores biosynthetic potential of Myxococcota including descriptions for ten novel species: Archangium lansinium sp. nov., Myxococcus landrumus sp. nov., Nannocystis bai.</title>
        <authorList>
            <person name="Ahearne A."/>
            <person name="Stevens C."/>
            <person name="Dowd S."/>
        </authorList>
    </citation>
    <scope>NUCLEOTIDE SEQUENCE</scope>
    <source>
        <strain evidence="1">Fl3</strain>
    </source>
</reference>
<name>A0ABY7H0M2_9BACT</name>
<evidence type="ECO:0000313" key="2">
    <source>
        <dbReference type="Proteomes" id="UP001164459"/>
    </source>
</evidence>
<proteinExistence type="predicted"/>
<evidence type="ECO:0000313" key="1">
    <source>
        <dbReference type="EMBL" id="WAS92801.1"/>
    </source>
</evidence>
<protein>
    <submittedName>
        <fullName evidence="1">Uncharacterized protein</fullName>
    </submittedName>
</protein>